<feature type="transmembrane region" description="Helical" evidence="14">
    <location>
        <begin position="788"/>
        <end position="812"/>
    </location>
</feature>
<feature type="domain" description="HMA" evidence="15">
    <location>
        <begin position="501"/>
        <end position="567"/>
    </location>
</feature>
<feature type="compositionally biased region" description="Polar residues" evidence="13">
    <location>
        <begin position="1898"/>
        <end position="1913"/>
    </location>
</feature>
<dbReference type="Gene3D" id="2.70.150.10">
    <property type="entry name" value="Calcium-transporting ATPase, cytoplasmic transduction domain A"/>
    <property type="match status" value="1"/>
</dbReference>
<evidence type="ECO:0000256" key="8">
    <source>
        <dbReference type="ARBA" id="ARBA00022796"/>
    </source>
</evidence>
<evidence type="ECO:0000256" key="3">
    <source>
        <dbReference type="ARBA" id="ARBA00022448"/>
    </source>
</evidence>
<dbReference type="CDD" id="cd00371">
    <property type="entry name" value="HMA"/>
    <property type="match status" value="3"/>
</dbReference>
<dbReference type="Pfam" id="PF00702">
    <property type="entry name" value="Hydrolase"/>
    <property type="match status" value="1"/>
</dbReference>
<comment type="subcellular location">
    <subcellularLocation>
        <location evidence="1">Golgi apparatus</location>
        <location evidence="1">trans-Golgi network membrane</location>
        <topology evidence="1">Multi-pass membrane protein</topology>
    </subcellularLocation>
</comment>
<dbReference type="InterPro" id="IPR023299">
    <property type="entry name" value="ATPase_P-typ_cyto_dom_N"/>
</dbReference>
<dbReference type="InterPro" id="IPR006121">
    <property type="entry name" value="HMA_dom"/>
</dbReference>
<keyword evidence="3" id="KW-0813">Transport</keyword>
<dbReference type="Gene3D" id="3.40.1110.10">
    <property type="entry name" value="Calcium-transporting ATPase, cytoplasmic domain N"/>
    <property type="match status" value="1"/>
</dbReference>
<proteinExistence type="predicted"/>
<dbReference type="InterPro" id="IPR023214">
    <property type="entry name" value="HAD_sf"/>
</dbReference>
<keyword evidence="8" id="KW-0406">Ion transport</keyword>
<dbReference type="SUPFAM" id="SSF56784">
    <property type="entry name" value="HAD-like"/>
    <property type="match status" value="2"/>
</dbReference>
<feature type="transmembrane region" description="Helical" evidence="14">
    <location>
        <begin position="671"/>
        <end position="692"/>
    </location>
</feature>
<dbReference type="FunFam" id="3.30.70.100:FF:000001">
    <property type="entry name" value="ATPase copper transporting beta"/>
    <property type="match status" value="2"/>
</dbReference>
<dbReference type="GO" id="GO:0005802">
    <property type="term" value="C:trans-Golgi network"/>
    <property type="evidence" value="ECO:0007669"/>
    <property type="project" value="UniProtKB-ARBA"/>
</dbReference>
<dbReference type="GO" id="GO:0016020">
    <property type="term" value="C:membrane"/>
    <property type="evidence" value="ECO:0007669"/>
    <property type="project" value="InterPro"/>
</dbReference>
<reference evidence="17" key="2">
    <citation type="submission" date="2023-11" db="UniProtKB">
        <authorList>
            <consortium name="WormBaseParasite"/>
        </authorList>
    </citation>
    <scope>IDENTIFICATION</scope>
</reference>
<evidence type="ECO:0000256" key="1">
    <source>
        <dbReference type="ARBA" id="ARBA00004166"/>
    </source>
</evidence>
<feature type="region of interest" description="Disordered" evidence="13">
    <location>
        <begin position="1898"/>
        <end position="1960"/>
    </location>
</feature>
<dbReference type="InterPro" id="IPR001757">
    <property type="entry name" value="P_typ_ATPase"/>
</dbReference>
<dbReference type="InterPro" id="IPR018303">
    <property type="entry name" value="ATPase_P-typ_P_site"/>
</dbReference>
<keyword evidence="8" id="KW-0187">Copper transport</keyword>
<keyword evidence="9" id="KW-0067">ATP-binding</keyword>
<keyword evidence="16" id="KW-1185">Reference proteome</keyword>
<evidence type="ECO:0000256" key="14">
    <source>
        <dbReference type="SAM" id="Phobius"/>
    </source>
</evidence>
<dbReference type="GO" id="GO:0140581">
    <property type="term" value="F:P-type monovalent copper transporter activity"/>
    <property type="evidence" value="ECO:0007669"/>
    <property type="project" value="UniProtKB-EC"/>
</dbReference>
<feature type="transmembrane region" description="Helical" evidence="14">
    <location>
        <begin position="1004"/>
        <end position="1030"/>
    </location>
</feature>
<dbReference type="PRINTS" id="PR00942">
    <property type="entry name" value="CUATPASEI"/>
</dbReference>
<keyword evidence="4 14" id="KW-0812">Transmembrane</keyword>
<protein>
    <recommendedName>
        <fullName evidence="2">P-type Cu(+) transporter</fullName>
        <ecNumber evidence="2">7.2.2.8</ecNumber>
    </recommendedName>
</protein>
<evidence type="ECO:0000256" key="7">
    <source>
        <dbReference type="ARBA" id="ARBA00022741"/>
    </source>
</evidence>
<dbReference type="Pfam" id="PF00122">
    <property type="entry name" value="E1-E2_ATPase"/>
    <property type="match status" value="1"/>
</dbReference>
<dbReference type="Pfam" id="PF00403">
    <property type="entry name" value="HMA"/>
    <property type="match status" value="2"/>
</dbReference>
<keyword evidence="5" id="KW-0479">Metal-binding</keyword>
<evidence type="ECO:0000256" key="6">
    <source>
        <dbReference type="ARBA" id="ARBA00022737"/>
    </source>
</evidence>
<dbReference type="FunFam" id="2.70.150.10:FF:000002">
    <property type="entry name" value="Copper-transporting ATPase 1, putative"/>
    <property type="match status" value="1"/>
</dbReference>
<evidence type="ECO:0000256" key="12">
    <source>
        <dbReference type="ARBA" id="ARBA00023136"/>
    </source>
</evidence>
<dbReference type="PANTHER" id="PTHR46594">
    <property type="entry name" value="P-TYPE CATION-TRANSPORTING ATPASE"/>
    <property type="match status" value="1"/>
</dbReference>
<dbReference type="InterPro" id="IPR023298">
    <property type="entry name" value="ATPase_P-typ_TM_dom_sf"/>
</dbReference>
<dbReference type="GO" id="GO:0005507">
    <property type="term" value="F:copper ion binding"/>
    <property type="evidence" value="ECO:0007669"/>
    <property type="project" value="InterPro"/>
</dbReference>
<keyword evidence="11" id="KW-0186">Copper</keyword>
<reference evidence="16" key="1">
    <citation type="submission" date="2022-06" db="EMBL/GenBank/DDBJ databases">
        <authorList>
            <person name="Berger JAMES D."/>
            <person name="Berger JAMES D."/>
        </authorList>
    </citation>
    <scope>NUCLEOTIDE SEQUENCE [LARGE SCALE GENOMIC DNA]</scope>
</reference>
<keyword evidence="10 14" id="KW-1133">Transmembrane helix</keyword>
<keyword evidence="12 14" id="KW-0472">Membrane</keyword>
<dbReference type="InterPro" id="IPR008250">
    <property type="entry name" value="ATPase_P-typ_transduc_dom_A_sf"/>
</dbReference>
<evidence type="ECO:0000313" key="16">
    <source>
        <dbReference type="Proteomes" id="UP000050795"/>
    </source>
</evidence>
<dbReference type="SUPFAM" id="SSF81665">
    <property type="entry name" value="Calcium ATPase, transmembrane domain M"/>
    <property type="match status" value="1"/>
</dbReference>
<feature type="domain" description="HMA" evidence="15">
    <location>
        <begin position="5"/>
        <end position="72"/>
    </location>
</feature>
<dbReference type="GO" id="GO:0016887">
    <property type="term" value="F:ATP hydrolysis activity"/>
    <property type="evidence" value="ECO:0007669"/>
    <property type="project" value="InterPro"/>
</dbReference>
<dbReference type="Gene3D" id="3.40.50.1000">
    <property type="entry name" value="HAD superfamily/HAD-like"/>
    <property type="match status" value="3"/>
</dbReference>
<evidence type="ECO:0000256" key="5">
    <source>
        <dbReference type="ARBA" id="ARBA00022723"/>
    </source>
</evidence>
<evidence type="ECO:0000313" key="17">
    <source>
        <dbReference type="WBParaSite" id="TREG1_102450.1"/>
    </source>
</evidence>
<accession>A0AA85IR48</accession>
<evidence type="ECO:0000256" key="13">
    <source>
        <dbReference type="SAM" id="MobiDB-lite"/>
    </source>
</evidence>
<dbReference type="InterPro" id="IPR036163">
    <property type="entry name" value="HMA_dom_sf"/>
</dbReference>
<keyword evidence="6" id="KW-0677">Repeat</keyword>
<evidence type="ECO:0000256" key="11">
    <source>
        <dbReference type="ARBA" id="ARBA00023008"/>
    </source>
</evidence>
<dbReference type="PROSITE" id="PS01047">
    <property type="entry name" value="HMA_1"/>
    <property type="match status" value="2"/>
</dbReference>
<evidence type="ECO:0000256" key="10">
    <source>
        <dbReference type="ARBA" id="ARBA00022989"/>
    </source>
</evidence>
<evidence type="ECO:0000256" key="2">
    <source>
        <dbReference type="ARBA" id="ARBA00012517"/>
    </source>
</evidence>
<dbReference type="PROSITE" id="PS00154">
    <property type="entry name" value="ATPASE_E1_E2"/>
    <property type="match status" value="1"/>
</dbReference>
<dbReference type="PRINTS" id="PR00119">
    <property type="entry name" value="CATATPASE"/>
</dbReference>
<dbReference type="InterPro" id="IPR006122">
    <property type="entry name" value="HMA_Cu_ion-bd"/>
</dbReference>
<feature type="transmembrane region" description="Helical" evidence="14">
    <location>
        <begin position="1056"/>
        <end position="1089"/>
    </location>
</feature>
<feature type="transmembrane region" description="Helical" evidence="14">
    <location>
        <begin position="758"/>
        <end position="776"/>
    </location>
</feature>
<dbReference type="Proteomes" id="UP000050795">
    <property type="component" value="Unassembled WGS sequence"/>
</dbReference>
<name>A0AA85IR48_TRIRE</name>
<dbReference type="SUPFAM" id="SSF81653">
    <property type="entry name" value="Calcium ATPase, transduction domain A"/>
    <property type="match status" value="1"/>
</dbReference>
<dbReference type="GO" id="GO:0005524">
    <property type="term" value="F:ATP binding"/>
    <property type="evidence" value="ECO:0007669"/>
    <property type="project" value="UniProtKB-KW"/>
</dbReference>
<dbReference type="InterPro" id="IPR059000">
    <property type="entry name" value="ATPase_P-type_domA"/>
</dbReference>
<evidence type="ECO:0000256" key="9">
    <source>
        <dbReference type="ARBA" id="ARBA00022840"/>
    </source>
</evidence>
<dbReference type="PROSITE" id="PS50846">
    <property type="entry name" value="HMA_2"/>
    <property type="match status" value="3"/>
</dbReference>
<dbReference type="SUPFAM" id="SSF81660">
    <property type="entry name" value="Metal cation-transporting ATPase, ATP-binding domain N"/>
    <property type="match status" value="2"/>
</dbReference>
<dbReference type="WBParaSite" id="TREG1_102450.1">
    <property type="protein sequence ID" value="TREG1_102450.1"/>
    <property type="gene ID" value="TREG1_102450"/>
</dbReference>
<dbReference type="NCBIfam" id="TIGR01494">
    <property type="entry name" value="ATPase_P-type"/>
    <property type="match status" value="1"/>
</dbReference>
<dbReference type="NCBIfam" id="TIGR00003">
    <property type="entry name" value="copper ion binding protein"/>
    <property type="match status" value="1"/>
</dbReference>
<feature type="transmembrane region" description="Helical" evidence="14">
    <location>
        <begin position="1777"/>
        <end position="1799"/>
    </location>
</feature>
<dbReference type="PANTHER" id="PTHR46594:SF4">
    <property type="entry name" value="P-TYPE CATION-TRANSPORTING ATPASE"/>
    <property type="match status" value="1"/>
</dbReference>
<keyword evidence="7" id="KW-0547">Nucleotide-binding</keyword>
<organism evidence="16 17">
    <name type="scientific">Trichobilharzia regenti</name>
    <name type="common">Nasal bird schistosome</name>
    <dbReference type="NCBI Taxonomy" id="157069"/>
    <lineage>
        <taxon>Eukaryota</taxon>
        <taxon>Metazoa</taxon>
        <taxon>Spiralia</taxon>
        <taxon>Lophotrochozoa</taxon>
        <taxon>Platyhelminthes</taxon>
        <taxon>Trematoda</taxon>
        <taxon>Digenea</taxon>
        <taxon>Strigeidida</taxon>
        <taxon>Schistosomatoidea</taxon>
        <taxon>Schistosomatidae</taxon>
        <taxon>Trichobilharzia</taxon>
    </lineage>
</organism>
<sequence>MKPVHFAIISIRGMTCNSCVKLIESVIKNKFEIIYIDISLKSARAVIIYDEESNINAECFATTVNNMGFESQALYEMENSAEYQHKMDGKALETCLSLECLTPDNFEDSIHQCLQGLRGVIAFRVSTSSSTVEIWHLQHVTVFDLTNSISMTGIKATIKPQSQIYKSKPILIDELPSFVLPKSQSNVKISKEADLERLTDIPLNLLIVQHDDAVSVDRVDELLSTYHNSLNLSYNLHVLASSQNGRLLALDTSFLETDTVSSSVHYIKLLRQISDFLTSKQYPTARLILFNSSSSNSEKEILPKQFEPKVASYQFENNSLQVNDYEVMISLYGMHCNSCVRKIESHFNEKSIRELYNLKECRAILSNEEAKFVIEKDIKVIASAENYFAQTASDLLKIDVVKLHSEIKQLGFTTSVTTDDTTTDSDTHTSDKKDNITATKIKHVFEIPPDPLTNQQHSLPLDSAVSGDKQNSFKNPVYFSSSDGQLSFMESKEIKSNSQYSKCYLRVTGMTCSSCVHTIEQTLLKLQGVHSVLVALIAMKTEITYEPTVISVKQIIKRVQELGFSAELLELHDDGGNGSQNRGIVHFKIHDITNYSQCTTIESTLNKVKGVHNAVVNFHTKCLRVVYIPNEIGPRDIMKKIEDLDYQPVLHRPEQKNLQESDSLLRWRRSFYFSLFFALPTMIIMMIFMLLWPHNAPESCPQHFRQTSFDHSMYYGDNMNNDNNSNNKLNNSLNSAVHTTIQYSTTPMIISGLSLENMLMFLLATPIQVFGGRYFYIHAYKSLRHGMANMDVLIVMATSIAYTYSVIVLLIAVVNQWPHSPRTVFETSPMLFVFVSLGRWLEHIAKGKTSEALTKLLSLRATEATVVDLSPSERQKLNEAIIQRDNQNKQPPTTLFSSGVEKRIPIELVHQDDIIKILPGEKVPVDSRILIGSTSCDESLITGESMPVTKKPGCDLIGGSINLASIVWAKATHVGEDSALAQIVRLVEEAQTSKAPVQQLADRIAGYFVPFVCIVSLTVFILWILLGFLFPTSIKGYEHGCSIALLAVDHAFRMAITVLTIACPCALGLATPTAVMVATGTGALAGILIKGGQPLENMRKLTTIVFDKTGTITQGRPEVVRIVMFVPPGELLKRKELNQNDPSDPCALAPVSLYKPQICSNISPSRFLYLIASAESTVQHPVAKALVSIARTFRRFSSSASLINSNDTMLNLSNDKEKNTGDAIQYDTSTDFAKISKIKTISGLGVKCDVDVVPYDCPPGPELPQPYNFINSHCNTYVNDNSVNQLKQFPDRQYTEMNVSAALQVKLTYVSCMWPTKNKTSPDINDNDDNNNDNSRIKNIKGYNNHLQNMNSTNLSTNELQTYRKEVDNNKNHISENNPQQFLNGSESIKWADCTEGGIYSVVVGNRQWLKQNNITLPIFLSTEYLPHGRELNKSIRNIPTLESLVEVDESQGHTVVFIAIDNKLVGLVSISDPVKSEADLTVAALHHRGIRVALLTGDNYQCANAVARQVGIREVYAEVLPAHKADKIRELQNSSIRQLSKDEQSKKKKQMMRMKSKGFVLKKCDSSINYRENPNMNRSAKQHRFKYKVEPLLFKTHTENHSSPHSSSEYTFSSDEYISNDEFSADHNNKCNSHVNHGAKSIKHQYSIIQKLKILIGGNRLYRSCCCCCYANEFALECGSDRQSTSFRQRQVQRREKFKQNNSSHAKYKRQFVAMVGDGVNDSPALAQADVGIAIGRGADVAVEAADVVLIRNCLIDVVGAIDLSKTTVRRIRCNFVAATLYNLIGIPIAAGCLMPFGIELTPWLASAAMAASSLSVICLSLLLRRWRKPTSASLVCPEYVKFLASPRLPDIKIKTRQRRDSQLSSGIHSLADKALSLRNSWRSLLTRRSPPVCNNSEAVDSQNLLDTSADGNESEDELIRNPVMNRSVTSLRVQHHSEKNNPSFEMRRTCSFSNRRRP</sequence>
<dbReference type="InterPro" id="IPR017969">
    <property type="entry name" value="Heavy-metal-associated_CS"/>
</dbReference>
<dbReference type="SUPFAM" id="SSF55008">
    <property type="entry name" value="HMA, heavy metal-associated domain"/>
    <property type="match status" value="3"/>
</dbReference>
<dbReference type="InterPro" id="IPR036412">
    <property type="entry name" value="HAD-like_sf"/>
</dbReference>
<evidence type="ECO:0000259" key="15">
    <source>
        <dbReference type="PROSITE" id="PS50846"/>
    </source>
</evidence>
<dbReference type="CDD" id="cd02094">
    <property type="entry name" value="P-type_ATPase_Cu-like"/>
    <property type="match status" value="1"/>
</dbReference>
<feature type="domain" description="HMA" evidence="15">
    <location>
        <begin position="583"/>
        <end position="649"/>
    </location>
</feature>
<feature type="transmembrane region" description="Helical" evidence="14">
    <location>
        <begin position="1805"/>
        <end position="1825"/>
    </location>
</feature>
<evidence type="ECO:0000256" key="4">
    <source>
        <dbReference type="ARBA" id="ARBA00022692"/>
    </source>
</evidence>
<dbReference type="EC" id="7.2.2.8" evidence="2"/>
<dbReference type="Gene3D" id="3.30.70.100">
    <property type="match status" value="4"/>
</dbReference>